<protein>
    <submittedName>
        <fullName evidence="9">Uncharacterized protein</fullName>
    </submittedName>
</protein>
<dbReference type="InterPro" id="IPR020615">
    <property type="entry name" value="Thiolase_acyl_enz_int_AS"/>
</dbReference>
<dbReference type="EMBL" id="BDGG01000003">
    <property type="protein sequence ID" value="GAU96369.1"/>
    <property type="molecule type" value="Genomic_DNA"/>
</dbReference>
<dbReference type="GO" id="GO:0003985">
    <property type="term" value="F:acetyl-CoA C-acetyltransferase activity"/>
    <property type="evidence" value="ECO:0007669"/>
    <property type="project" value="TreeGrafter"/>
</dbReference>
<feature type="active site" description="Proton acceptor" evidence="5">
    <location>
        <position position="359"/>
    </location>
</feature>
<evidence type="ECO:0000256" key="3">
    <source>
        <dbReference type="ARBA" id="ARBA00022679"/>
    </source>
</evidence>
<dbReference type="InterPro" id="IPR002155">
    <property type="entry name" value="Thiolase"/>
</dbReference>
<feature type="active site" description="Proton acceptor" evidence="5">
    <location>
        <position position="389"/>
    </location>
</feature>
<dbReference type="GO" id="GO:0006635">
    <property type="term" value="P:fatty acid beta-oxidation"/>
    <property type="evidence" value="ECO:0007669"/>
    <property type="project" value="TreeGrafter"/>
</dbReference>
<evidence type="ECO:0000256" key="6">
    <source>
        <dbReference type="RuleBase" id="RU003557"/>
    </source>
</evidence>
<dbReference type="InterPro" id="IPR016039">
    <property type="entry name" value="Thiolase-like"/>
</dbReference>
<dbReference type="AlphaFoldDB" id="A0A1D1V3L2"/>
<dbReference type="PROSITE" id="PS00099">
    <property type="entry name" value="THIOLASE_3"/>
    <property type="match status" value="1"/>
</dbReference>
<evidence type="ECO:0000313" key="9">
    <source>
        <dbReference type="EMBL" id="GAU96369.1"/>
    </source>
</evidence>
<feature type="domain" description="Thiolase C-terminal" evidence="8">
    <location>
        <begin position="281"/>
        <end position="401"/>
    </location>
</feature>
<evidence type="ECO:0000256" key="2">
    <source>
        <dbReference type="ARBA" id="ARBA00010982"/>
    </source>
</evidence>
<feature type="domain" description="Thiolase N-terminal" evidence="7">
    <location>
        <begin position="15"/>
        <end position="273"/>
    </location>
</feature>
<name>A0A1D1V3L2_RAMVA</name>
<dbReference type="InterPro" id="IPR020616">
    <property type="entry name" value="Thiolase_N"/>
</dbReference>
<evidence type="ECO:0000256" key="1">
    <source>
        <dbReference type="ARBA" id="ARBA00005189"/>
    </source>
</evidence>
<organism evidence="9 10">
    <name type="scientific">Ramazzottius varieornatus</name>
    <name type="common">Water bear</name>
    <name type="synonym">Tardigrade</name>
    <dbReference type="NCBI Taxonomy" id="947166"/>
    <lineage>
        <taxon>Eukaryota</taxon>
        <taxon>Metazoa</taxon>
        <taxon>Ecdysozoa</taxon>
        <taxon>Tardigrada</taxon>
        <taxon>Eutardigrada</taxon>
        <taxon>Parachela</taxon>
        <taxon>Hypsibioidea</taxon>
        <taxon>Ramazzottiidae</taxon>
        <taxon>Ramazzottius</taxon>
    </lineage>
</organism>
<evidence type="ECO:0000313" key="10">
    <source>
        <dbReference type="Proteomes" id="UP000186922"/>
    </source>
</evidence>
<reference evidence="9 10" key="1">
    <citation type="journal article" date="2016" name="Nat. Commun.">
        <title>Extremotolerant tardigrade genome and improved radiotolerance of human cultured cells by tardigrade-unique protein.</title>
        <authorList>
            <person name="Hashimoto T."/>
            <person name="Horikawa D.D."/>
            <person name="Saito Y."/>
            <person name="Kuwahara H."/>
            <person name="Kozuka-Hata H."/>
            <person name="Shin-I T."/>
            <person name="Minakuchi Y."/>
            <person name="Ohishi K."/>
            <person name="Motoyama A."/>
            <person name="Aizu T."/>
            <person name="Enomoto A."/>
            <person name="Kondo K."/>
            <person name="Tanaka S."/>
            <person name="Hara Y."/>
            <person name="Koshikawa S."/>
            <person name="Sagara H."/>
            <person name="Miura T."/>
            <person name="Yokobori S."/>
            <person name="Miyagawa K."/>
            <person name="Suzuki Y."/>
            <person name="Kubo T."/>
            <person name="Oyama M."/>
            <person name="Kohara Y."/>
            <person name="Fujiyama A."/>
            <person name="Arakawa K."/>
            <person name="Katayama T."/>
            <person name="Toyoda A."/>
            <person name="Kunieda T."/>
        </authorList>
    </citation>
    <scope>NUCLEOTIDE SEQUENCE [LARGE SCALE GENOMIC DNA]</scope>
    <source>
        <strain evidence="9 10">YOKOZUNA-1</strain>
    </source>
</reference>
<dbReference type="SUPFAM" id="SSF53901">
    <property type="entry name" value="Thiolase-like"/>
    <property type="match status" value="2"/>
</dbReference>
<dbReference type="Pfam" id="PF00108">
    <property type="entry name" value="Thiolase_N"/>
    <property type="match status" value="1"/>
</dbReference>
<evidence type="ECO:0000259" key="8">
    <source>
        <dbReference type="Pfam" id="PF02803"/>
    </source>
</evidence>
<keyword evidence="4 6" id="KW-0012">Acyltransferase</keyword>
<sequence>MNSLSLQAANKLCNVFIVGAKRTPFGAFGGKLKDHSATDLAVIASKAALEQASVEPEWVDSVAVGNVIQSSRDAAYLARHCSLRSGIPVPVPAVTINRLCGSGFESIIYGAREIHTGESQIVLCGGTESMSQAPFAVRDVRFGTKLGGDYKFVDLLWDGLTDYYIQTPMGVTAENLAEQYNITREDADKFALLSQSRWKEAYEDGRFRLETAPVTIKGRKGEEVVERDEHPRETTMEILGKLPTVFKKKGTVTPGSASGVCDGAGALVIASEEAVKDRALEPLARIVGWHTVGCEPKVMGIGPAYAIKTLLEKTGVMMEDVDLFEVNEAFGSQFLSVQKELGLPSEKTNVNGGAIALGHPLGASGSRIMSHLTHELRRRKGRYAIGSACIGGGQGIAILIENTK</sequence>
<comment type="pathway">
    <text evidence="1">Lipid metabolism.</text>
</comment>
<comment type="caution">
    <text evidence="9">The sequence shown here is derived from an EMBL/GenBank/DDBJ whole genome shotgun (WGS) entry which is preliminary data.</text>
</comment>
<dbReference type="GO" id="GO:0005739">
    <property type="term" value="C:mitochondrion"/>
    <property type="evidence" value="ECO:0007669"/>
    <property type="project" value="TreeGrafter"/>
</dbReference>
<proteinExistence type="inferred from homology"/>
<dbReference type="NCBIfam" id="TIGR01930">
    <property type="entry name" value="AcCoA-C-Actrans"/>
    <property type="match status" value="1"/>
</dbReference>
<keyword evidence="10" id="KW-1185">Reference proteome</keyword>
<dbReference type="InterPro" id="IPR020613">
    <property type="entry name" value="Thiolase_CS"/>
</dbReference>
<dbReference type="PANTHER" id="PTHR18919:SF107">
    <property type="entry name" value="ACETYL-COA ACETYLTRANSFERASE, CYTOSOLIC"/>
    <property type="match status" value="1"/>
</dbReference>
<dbReference type="InterPro" id="IPR020610">
    <property type="entry name" value="Thiolase_AS"/>
</dbReference>
<dbReference type="Pfam" id="PF02803">
    <property type="entry name" value="Thiolase_C"/>
    <property type="match status" value="1"/>
</dbReference>
<dbReference type="Gene3D" id="3.40.47.10">
    <property type="match status" value="2"/>
</dbReference>
<evidence type="ECO:0000256" key="4">
    <source>
        <dbReference type="ARBA" id="ARBA00023315"/>
    </source>
</evidence>
<dbReference type="Proteomes" id="UP000186922">
    <property type="component" value="Unassembled WGS sequence"/>
</dbReference>
<accession>A0A1D1V3L2</accession>
<dbReference type="FunFam" id="3.40.47.10:FF:000010">
    <property type="entry name" value="Acetyl-CoA acetyltransferase (Thiolase)"/>
    <property type="match status" value="1"/>
</dbReference>
<dbReference type="OrthoDB" id="5404651at2759"/>
<keyword evidence="3 6" id="KW-0808">Transferase</keyword>
<dbReference type="PROSITE" id="PS00098">
    <property type="entry name" value="THIOLASE_1"/>
    <property type="match status" value="1"/>
</dbReference>
<feature type="active site" description="Acyl-thioester intermediate" evidence="5">
    <location>
        <position position="100"/>
    </location>
</feature>
<dbReference type="PROSITE" id="PS00737">
    <property type="entry name" value="THIOLASE_2"/>
    <property type="match status" value="1"/>
</dbReference>
<dbReference type="STRING" id="947166.A0A1D1V3L2"/>
<dbReference type="CDD" id="cd00751">
    <property type="entry name" value="thiolase"/>
    <property type="match status" value="1"/>
</dbReference>
<gene>
    <name evidence="9" type="primary">RvY_07825-1</name>
    <name evidence="9" type="synonym">RvY_07825.1</name>
    <name evidence="9" type="ORF">RvY_07825</name>
</gene>
<evidence type="ECO:0000259" key="7">
    <source>
        <dbReference type="Pfam" id="PF00108"/>
    </source>
</evidence>
<dbReference type="InterPro" id="IPR020617">
    <property type="entry name" value="Thiolase_C"/>
</dbReference>
<dbReference type="PANTHER" id="PTHR18919">
    <property type="entry name" value="ACETYL-COA C-ACYLTRANSFERASE"/>
    <property type="match status" value="1"/>
</dbReference>
<comment type="similarity">
    <text evidence="2 6">Belongs to the thiolase-like superfamily. Thiolase family.</text>
</comment>
<evidence type="ECO:0000256" key="5">
    <source>
        <dbReference type="PIRSR" id="PIRSR000429-1"/>
    </source>
</evidence>
<dbReference type="PIRSF" id="PIRSF000429">
    <property type="entry name" value="Ac-CoA_Ac_transf"/>
    <property type="match status" value="1"/>
</dbReference>